<dbReference type="GO" id="GO:0004497">
    <property type="term" value="F:monooxygenase activity"/>
    <property type="evidence" value="ECO:0007669"/>
    <property type="project" value="UniProtKB-KW"/>
</dbReference>
<accession>A0A1L7XWE7</accession>
<dbReference type="PANTHER" id="PTHR24305:SF166">
    <property type="entry name" value="CYTOCHROME P450 12A4, MITOCHONDRIAL-RELATED"/>
    <property type="match status" value="1"/>
</dbReference>
<feature type="binding site" description="axial binding residue" evidence="5">
    <location>
        <position position="428"/>
    </location>
    <ligand>
        <name>heme</name>
        <dbReference type="ChEBI" id="CHEBI:30413"/>
    </ligand>
    <ligandPart>
        <name>Fe</name>
        <dbReference type="ChEBI" id="CHEBI:18248"/>
    </ligandPart>
</feature>
<dbReference type="GO" id="GO:0016705">
    <property type="term" value="F:oxidoreductase activity, acting on paired donors, with incorporation or reduction of molecular oxygen"/>
    <property type="evidence" value="ECO:0007669"/>
    <property type="project" value="InterPro"/>
</dbReference>
<proteinExistence type="inferred from homology"/>
<dbReference type="PANTHER" id="PTHR24305">
    <property type="entry name" value="CYTOCHROME P450"/>
    <property type="match status" value="1"/>
</dbReference>
<dbReference type="GO" id="GO:0005506">
    <property type="term" value="F:iron ion binding"/>
    <property type="evidence" value="ECO:0007669"/>
    <property type="project" value="InterPro"/>
</dbReference>
<dbReference type="PRINTS" id="PR00385">
    <property type="entry name" value="P450"/>
</dbReference>
<name>A0A1L7XWE7_9HELO</name>
<evidence type="ECO:0000256" key="3">
    <source>
        <dbReference type="ARBA" id="ARBA00022723"/>
    </source>
</evidence>
<reference evidence="7 8" key="1">
    <citation type="submission" date="2016-03" db="EMBL/GenBank/DDBJ databases">
        <authorList>
            <person name="Ploux O."/>
        </authorList>
    </citation>
    <scope>NUCLEOTIDE SEQUENCE [LARGE SCALE GENOMIC DNA]</scope>
    <source>
        <strain evidence="7 8">UAMH 11012</strain>
    </source>
</reference>
<evidence type="ECO:0000256" key="6">
    <source>
        <dbReference type="RuleBase" id="RU000461"/>
    </source>
</evidence>
<evidence type="ECO:0000256" key="4">
    <source>
        <dbReference type="ARBA" id="ARBA00023004"/>
    </source>
</evidence>
<dbReference type="SUPFAM" id="SSF48264">
    <property type="entry name" value="Cytochrome P450"/>
    <property type="match status" value="1"/>
</dbReference>
<dbReference type="STRING" id="576137.A0A1L7XWE7"/>
<keyword evidence="8" id="KW-1185">Reference proteome</keyword>
<dbReference type="PROSITE" id="PS00086">
    <property type="entry name" value="CYTOCHROME_P450"/>
    <property type="match status" value="1"/>
</dbReference>
<dbReference type="OrthoDB" id="655030at2759"/>
<evidence type="ECO:0000256" key="1">
    <source>
        <dbReference type="ARBA" id="ARBA00001971"/>
    </source>
</evidence>
<gene>
    <name evidence="7" type="ORF">PAC_19273</name>
</gene>
<sequence length="481" mass="54236">MNTYLLVALCLAGAELLRRIYLALTVAFTGPLSKIPGPFWNKLSPLPWAIQNLTGNAMNIAPKYFEKYGEVIRVGPRDIMIAEKSGVQKILIDEDFIKAPIYQSIRMHPGVTSLITERDRAVYRQKRRLISPGFSISYLNGLEPLMKECLDVFERCLNAEVKKGGGYAVIDMNQMLGNLTSDVMSATSFGGSFGLVESNDKRLRNLVLDRLKRAALDAQFPFINYLPFVPPSQGDEFNSIIDNIVAKRKDSGKKKKDLLQIFVDVNDANPETFSHLHLREEMSLFMIAGSDTTSTTATFTLVLLLNNQDKLKKLVEEIDTSFPSKDDPITFARTQELPYLNAVINESMRVMPIVALGLARYAEEDTIISGYEIPKGTIVAPAIGQLMKDPRIWPDPERFVPQRWLEGYKGTKADTKAFHPFSSGSRNCPGQQFALRELRIILVTLFLRYELSLISGQSHEMRLHSVPWFTQGFYNVGVKRR</sequence>
<dbReference type="GO" id="GO:0020037">
    <property type="term" value="F:heme binding"/>
    <property type="evidence" value="ECO:0007669"/>
    <property type="project" value="InterPro"/>
</dbReference>
<keyword evidence="6 7" id="KW-0503">Monooxygenase</keyword>
<dbReference type="PRINTS" id="PR00463">
    <property type="entry name" value="EP450I"/>
</dbReference>
<dbReference type="Proteomes" id="UP000184330">
    <property type="component" value="Unassembled WGS sequence"/>
</dbReference>
<dbReference type="InterPro" id="IPR017972">
    <property type="entry name" value="Cyt_P450_CS"/>
</dbReference>
<dbReference type="InterPro" id="IPR001128">
    <property type="entry name" value="Cyt_P450"/>
</dbReference>
<dbReference type="AlphaFoldDB" id="A0A1L7XWE7"/>
<dbReference type="InterPro" id="IPR050121">
    <property type="entry name" value="Cytochrome_P450_monoxygenase"/>
</dbReference>
<organism evidence="7 8">
    <name type="scientific">Phialocephala subalpina</name>
    <dbReference type="NCBI Taxonomy" id="576137"/>
    <lineage>
        <taxon>Eukaryota</taxon>
        <taxon>Fungi</taxon>
        <taxon>Dikarya</taxon>
        <taxon>Ascomycota</taxon>
        <taxon>Pezizomycotina</taxon>
        <taxon>Leotiomycetes</taxon>
        <taxon>Helotiales</taxon>
        <taxon>Mollisiaceae</taxon>
        <taxon>Phialocephala</taxon>
        <taxon>Phialocephala fortinii species complex</taxon>
    </lineage>
</organism>
<evidence type="ECO:0000256" key="5">
    <source>
        <dbReference type="PIRSR" id="PIRSR602401-1"/>
    </source>
</evidence>
<evidence type="ECO:0000256" key="2">
    <source>
        <dbReference type="ARBA" id="ARBA00010617"/>
    </source>
</evidence>
<keyword evidence="5 6" id="KW-0349">Heme</keyword>
<comment type="cofactor">
    <cofactor evidence="1 5">
        <name>heme</name>
        <dbReference type="ChEBI" id="CHEBI:30413"/>
    </cofactor>
</comment>
<dbReference type="InterPro" id="IPR002401">
    <property type="entry name" value="Cyt_P450_E_grp-I"/>
</dbReference>
<keyword evidence="6" id="KW-0560">Oxidoreductase</keyword>
<dbReference type="EMBL" id="FJOG01000069">
    <property type="protein sequence ID" value="CZR69373.1"/>
    <property type="molecule type" value="Genomic_DNA"/>
</dbReference>
<protein>
    <submittedName>
        <fullName evidence="7">Related to benzoate 4-monooxygenase cytochrome P450</fullName>
    </submittedName>
</protein>
<evidence type="ECO:0000313" key="7">
    <source>
        <dbReference type="EMBL" id="CZR69373.1"/>
    </source>
</evidence>
<keyword evidence="4 5" id="KW-0408">Iron</keyword>
<dbReference type="Pfam" id="PF00067">
    <property type="entry name" value="p450"/>
    <property type="match status" value="1"/>
</dbReference>
<keyword evidence="3 5" id="KW-0479">Metal-binding</keyword>
<dbReference type="InterPro" id="IPR036396">
    <property type="entry name" value="Cyt_P450_sf"/>
</dbReference>
<comment type="similarity">
    <text evidence="2 6">Belongs to the cytochrome P450 family.</text>
</comment>
<evidence type="ECO:0000313" key="8">
    <source>
        <dbReference type="Proteomes" id="UP000184330"/>
    </source>
</evidence>
<dbReference type="Gene3D" id="1.10.630.10">
    <property type="entry name" value="Cytochrome P450"/>
    <property type="match status" value="1"/>
</dbReference>